<sequence>MFMLFMLIVCLVCFLVSQHVIGKRKEEPKSRDNDNVVLIHELKMAMKKGDLTLFYQPILNKKGEIVSVEALLRWNHDQYKFVSPELVIDLAEKSGLIFDLGEWVLRESCHQLKDWHQQGLESLKLNVNLSPMQFLDNTLVSRVEAVLQEVDLSSKYLELELTETFDIFSIKNSIDQLYKLKAIGVSIAIDDFGMGFSSFKCIHQLPIDQIKIDRSFVWKLHADDYKSHAIIKSIIYLAKELQLEVVAEGIETSKHYQVLAEYACDKFQGYYFHKPLSHMDFQNQFILQTAKK</sequence>
<dbReference type="SMART" id="SM00052">
    <property type="entry name" value="EAL"/>
    <property type="match status" value="1"/>
</dbReference>
<dbReference type="InterPro" id="IPR035919">
    <property type="entry name" value="EAL_sf"/>
</dbReference>
<dbReference type="PANTHER" id="PTHR33121:SF70">
    <property type="entry name" value="SIGNALING PROTEIN YKOW"/>
    <property type="match status" value="1"/>
</dbReference>
<evidence type="ECO:0000313" key="3">
    <source>
        <dbReference type="Proteomes" id="UP000315215"/>
    </source>
</evidence>
<evidence type="ECO:0000259" key="1">
    <source>
        <dbReference type="PROSITE" id="PS50883"/>
    </source>
</evidence>
<dbReference type="PANTHER" id="PTHR33121">
    <property type="entry name" value="CYCLIC DI-GMP PHOSPHODIESTERASE PDEF"/>
    <property type="match status" value="1"/>
</dbReference>
<gene>
    <name evidence="2" type="ORF">FN924_04760</name>
</gene>
<protein>
    <submittedName>
        <fullName evidence="2">EAL domain-containing protein</fullName>
    </submittedName>
</protein>
<dbReference type="Proteomes" id="UP000315215">
    <property type="component" value="Chromosome"/>
</dbReference>
<dbReference type="EMBL" id="CP041666">
    <property type="protein sequence ID" value="QDP39548.1"/>
    <property type="molecule type" value="Genomic_DNA"/>
</dbReference>
<dbReference type="CDD" id="cd01948">
    <property type="entry name" value="EAL"/>
    <property type="match status" value="1"/>
</dbReference>
<dbReference type="InterPro" id="IPR001633">
    <property type="entry name" value="EAL_dom"/>
</dbReference>
<proteinExistence type="predicted"/>
<keyword evidence="3" id="KW-1185">Reference proteome</keyword>
<dbReference type="PROSITE" id="PS50883">
    <property type="entry name" value="EAL"/>
    <property type="match status" value="1"/>
</dbReference>
<organism evidence="2 3">
    <name type="scientific">Radiobacillus deserti</name>
    <dbReference type="NCBI Taxonomy" id="2594883"/>
    <lineage>
        <taxon>Bacteria</taxon>
        <taxon>Bacillati</taxon>
        <taxon>Bacillota</taxon>
        <taxon>Bacilli</taxon>
        <taxon>Bacillales</taxon>
        <taxon>Bacillaceae</taxon>
        <taxon>Radiobacillus</taxon>
    </lineage>
</organism>
<name>A0A516KDS7_9BACI</name>
<dbReference type="AlphaFoldDB" id="A0A516KDS7"/>
<dbReference type="Gene3D" id="3.20.20.450">
    <property type="entry name" value="EAL domain"/>
    <property type="match status" value="1"/>
</dbReference>
<dbReference type="InterPro" id="IPR050706">
    <property type="entry name" value="Cyclic-di-GMP_PDE-like"/>
</dbReference>
<dbReference type="KEGG" id="aqt:FN924_04760"/>
<dbReference type="SUPFAM" id="SSF141868">
    <property type="entry name" value="EAL domain-like"/>
    <property type="match status" value="1"/>
</dbReference>
<accession>A0A516KDS7</accession>
<evidence type="ECO:0000313" key="2">
    <source>
        <dbReference type="EMBL" id="QDP39548.1"/>
    </source>
</evidence>
<feature type="domain" description="EAL" evidence="1">
    <location>
        <begin position="35"/>
        <end position="289"/>
    </location>
</feature>
<dbReference type="GO" id="GO:0071111">
    <property type="term" value="F:cyclic-guanylate-specific phosphodiesterase activity"/>
    <property type="evidence" value="ECO:0007669"/>
    <property type="project" value="InterPro"/>
</dbReference>
<dbReference type="Pfam" id="PF00563">
    <property type="entry name" value="EAL"/>
    <property type="match status" value="1"/>
</dbReference>
<reference evidence="2 3" key="1">
    <citation type="submission" date="2019-07" db="EMBL/GenBank/DDBJ databases">
        <authorList>
            <person name="Li J."/>
        </authorList>
    </citation>
    <scope>NUCLEOTIDE SEQUENCE [LARGE SCALE GENOMIC DNA]</scope>
    <source>
        <strain evidence="2 3">TKL69</strain>
    </source>
</reference>